<gene>
    <name evidence="2" type="ORF">ACFSKW_17445</name>
</gene>
<evidence type="ECO:0000259" key="1">
    <source>
        <dbReference type="Pfam" id="PF12697"/>
    </source>
</evidence>
<dbReference type="InterPro" id="IPR000073">
    <property type="entry name" value="AB_hydrolase_1"/>
</dbReference>
<protein>
    <submittedName>
        <fullName evidence="2">Alpha/beta fold hydrolase</fullName>
    </submittedName>
</protein>
<dbReference type="EMBL" id="JBHUFV010000026">
    <property type="protein sequence ID" value="MFD1933258.1"/>
    <property type="molecule type" value="Genomic_DNA"/>
</dbReference>
<feature type="domain" description="AB hydrolase-1" evidence="1">
    <location>
        <begin position="52"/>
        <end position="289"/>
    </location>
</feature>
<dbReference type="PRINTS" id="PR00111">
    <property type="entry name" value="ABHYDROLASE"/>
</dbReference>
<accession>A0ABW4SUK3</accession>
<dbReference type="PANTHER" id="PTHR43798">
    <property type="entry name" value="MONOACYLGLYCEROL LIPASE"/>
    <property type="match status" value="1"/>
</dbReference>
<dbReference type="SUPFAM" id="SSF53474">
    <property type="entry name" value="alpha/beta-Hydrolases"/>
    <property type="match status" value="1"/>
</dbReference>
<name>A0ABW4SUK3_9ACTN</name>
<dbReference type="Gene3D" id="3.40.50.1820">
    <property type="entry name" value="alpha/beta hydrolase"/>
    <property type="match status" value="1"/>
</dbReference>
<evidence type="ECO:0000313" key="2">
    <source>
        <dbReference type="EMBL" id="MFD1933258.1"/>
    </source>
</evidence>
<keyword evidence="2" id="KW-0378">Hydrolase</keyword>
<dbReference type="Pfam" id="PF12697">
    <property type="entry name" value="Abhydrolase_6"/>
    <property type="match status" value="1"/>
</dbReference>
<reference evidence="3" key="1">
    <citation type="journal article" date="2019" name="Int. J. Syst. Evol. Microbiol.">
        <title>The Global Catalogue of Microorganisms (GCM) 10K type strain sequencing project: providing services to taxonomists for standard genome sequencing and annotation.</title>
        <authorList>
            <consortium name="The Broad Institute Genomics Platform"/>
            <consortium name="The Broad Institute Genome Sequencing Center for Infectious Disease"/>
            <person name="Wu L."/>
            <person name="Ma J."/>
        </authorList>
    </citation>
    <scope>NUCLEOTIDE SEQUENCE [LARGE SCALE GENOMIC DNA]</scope>
    <source>
        <strain evidence="3">ICMP 6774ER</strain>
    </source>
</reference>
<dbReference type="PANTHER" id="PTHR43798:SF33">
    <property type="entry name" value="HYDROLASE, PUTATIVE (AFU_ORTHOLOGUE AFUA_2G14860)-RELATED"/>
    <property type="match status" value="1"/>
</dbReference>
<comment type="caution">
    <text evidence="2">The sequence shown here is derived from an EMBL/GenBank/DDBJ whole genome shotgun (WGS) entry which is preliminary data.</text>
</comment>
<sequence>MKGKLDVSERGRALADDGCRRALLAGVPVRDRRLRLAGVSTAVLEGGDGPPVLLLHSSGEFAALWTRVIPDLVTTRRVVAPDLPGHGASVVVAGPLDAAQVLAWLGELIERTCPSPPTLVGHGLGGAIAARLAGYQGDRLGRLVLVDSFGLDSFEPAPSFGAALTDFLAEPTEHTRDGLFQQCFVDLDGLREQMGVRWEPLGRYALERARTPSQQTALGRLMPHIGVPAIPSADLARIAVPTMLIWGRQDLQVRLSVAEAASARYGWPLHVIENCGDDPAMEQPEAFMAAMRPALGR</sequence>
<dbReference type="RefSeq" id="WP_379573302.1">
    <property type="nucleotide sequence ID" value="NZ_JBHUFV010000026.1"/>
</dbReference>
<dbReference type="InterPro" id="IPR050266">
    <property type="entry name" value="AB_hydrolase_sf"/>
</dbReference>
<dbReference type="Proteomes" id="UP001597368">
    <property type="component" value="Unassembled WGS sequence"/>
</dbReference>
<dbReference type="GO" id="GO:0016787">
    <property type="term" value="F:hydrolase activity"/>
    <property type="evidence" value="ECO:0007669"/>
    <property type="project" value="UniProtKB-KW"/>
</dbReference>
<proteinExistence type="predicted"/>
<organism evidence="2 3">
    <name type="scientific">Nonomuraea mangrovi</name>
    <dbReference type="NCBI Taxonomy" id="2316207"/>
    <lineage>
        <taxon>Bacteria</taxon>
        <taxon>Bacillati</taxon>
        <taxon>Actinomycetota</taxon>
        <taxon>Actinomycetes</taxon>
        <taxon>Streptosporangiales</taxon>
        <taxon>Streptosporangiaceae</taxon>
        <taxon>Nonomuraea</taxon>
    </lineage>
</organism>
<evidence type="ECO:0000313" key="3">
    <source>
        <dbReference type="Proteomes" id="UP001597368"/>
    </source>
</evidence>
<dbReference type="InterPro" id="IPR029058">
    <property type="entry name" value="AB_hydrolase_fold"/>
</dbReference>
<keyword evidence="3" id="KW-1185">Reference proteome</keyword>